<evidence type="ECO:0000313" key="1">
    <source>
        <dbReference type="EMBL" id="GJM61249.1"/>
    </source>
</evidence>
<protein>
    <submittedName>
        <fullName evidence="1">Uncharacterized protein</fullName>
    </submittedName>
</protein>
<comment type="caution">
    <text evidence="1">The sequence shown here is derived from an EMBL/GenBank/DDBJ whole genome shotgun (WGS) entry which is preliminary data.</text>
</comment>
<dbReference type="Proteomes" id="UP001310022">
    <property type="component" value="Unassembled WGS sequence"/>
</dbReference>
<dbReference type="AlphaFoldDB" id="A0AAN4VXV8"/>
<sequence length="34" mass="4026">MCRAFVFFQPEIYLILPGRWSSSINTEEDQCNTE</sequence>
<dbReference type="EMBL" id="BQKE01000001">
    <property type="protein sequence ID" value="GJM61249.1"/>
    <property type="molecule type" value="Genomic_DNA"/>
</dbReference>
<gene>
    <name evidence="1" type="ORF">PEDI_18010</name>
</gene>
<reference evidence="1 2" key="1">
    <citation type="submission" date="2021-12" db="EMBL/GenBank/DDBJ databases">
        <title>Genome sequencing of bacteria with rrn-lacking chromosome and rrn-plasmid.</title>
        <authorList>
            <person name="Anda M."/>
            <person name="Iwasaki W."/>
        </authorList>
    </citation>
    <scope>NUCLEOTIDE SEQUENCE [LARGE SCALE GENOMIC DNA]</scope>
    <source>
        <strain evidence="1 2">NBRC 15940</strain>
    </source>
</reference>
<proteinExistence type="predicted"/>
<keyword evidence="2" id="KW-1185">Reference proteome</keyword>
<name>A0AAN4VXV8_9BACT</name>
<accession>A0AAN4VXV8</accession>
<evidence type="ECO:0000313" key="2">
    <source>
        <dbReference type="Proteomes" id="UP001310022"/>
    </source>
</evidence>
<organism evidence="1 2">
    <name type="scientific">Persicobacter diffluens</name>
    <dbReference type="NCBI Taxonomy" id="981"/>
    <lineage>
        <taxon>Bacteria</taxon>
        <taxon>Pseudomonadati</taxon>
        <taxon>Bacteroidota</taxon>
        <taxon>Cytophagia</taxon>
        <taxon>Cytophagales</taxon>
        <taxon>Persicobacteraceae</taxon>
        <taxon>Persicobacter</taxon>
    </lineage>
</organism>